<evidence type="ECO:0000313" key="3">
    <source>
        <dbReference type="Proteomes" id="UP001500418"/>
    </source>
</evidence>
<feature type="compositionally biased region" description="Basic and acidic residues" evidence="1">
    <location>
        <begin position="21"/>
        <end position="35"/>
    </location>
</feature>
<feature type="region of interest" description="Disordered" evidence="1">
    <location>
        <begin position="1"/>
        <end position="47"/>
    </location>
</feature>
<reference evidence="2 3" key="1">
    <citation type="journal article" date="2019" name="Int. J. Syst. Evol. Microbiol.">
        <title>The Global Catalogue of Microorganisms (GCM) 10K type strain sequencing project: providing services to taxonomists for standard genome sequencing and annotation.</title>
        <authorList>
            <consortium name="The Broad Institute Genomics Platform"/>
            <consortium name="The Broad Institute Genome Sequencing Center for Infectious Disease"/>
            <person name="Wu L."/>
            <person name="Ma J."/>
        </authorList>
    </citation>
    <scope>NUCLEOTIDE SEQUENCE [LARGE SCALE GENOMIC DNA]</scope>
    <source>
        <strain evidence="2 3">JCM 11444</strain>
    </source>
</reference>
<protein>
    <submittedName>
        <fullName evidence="2">Uncharacterized protein</fullName>
    </submittedName>
</protein>
<dbReference type="Proteomes" id="UP001500418">
    <property type="component" value="Unassembled WGS sequence"/>
</dbReference>
<proteinExistence type="predicted"/>
<organism evidence="2 3">
    <name type="scientific">Streptomyces rhizosphaericus</name>
    <dbReference type="NCBI Taxonomy" id="114699"/>
    <lineage>
        <taxon>Bacteria</taxon>
        <taxon>Bacillati</taxon>
        <taxon>Actinomycetota</taxon>
        <taxon>Actinomycetes</taxon>
        <taxon>Kitasatosporales</taxon>
        <taxon>Streptomycetaceae</taxon>
        <taxon>Streptomyces</taxon>
        <taxon>Streptomyces violaceusniger group</taxon>
    </lineage>
</organism>
<evidence type="ECO:0000256" key="1">
    <source>
        <dbReference type="SAM" id="MobiDB-lite"/>
    </source>
</evidence>
<dbReference type="EMBL" id="BAAAID010000154">
    <property type="protein sequence ID" value="GAA0962377.1"/>
    <property type="molecule type" value="Genomic_DNA"/>
</dbReference>
<accession>A0ABN1RRU5</accession>
<name>A0ABN1RRU5_9ACTN</name>
<comment type="caution">
    <text evidence="2">The sequence shown here is derived from an EMBL/GenBank/DDBJ whole genome shotgun (WGS) entry which is preliminary data.</text>
</comment>
<evidence type="ECO:0000313" key="2">
    <source>
        <dbReference type="EMBL" id="GAA0962377.1"/>
    </source>
</evidence>
<keyword evidence="3" id="KW-1185">Reference proteome</keyword>
<sequence>MAQGENLDVLVGVAHRQQPQESEHVGKREVEESQQHDGSSWRTSPVTLSRILNPAGHSLRMRFSAPTATLIDPIHMLTEWARANGDAVLDALDADPEPVTHSD</sequence>
<feature type="compositionally biased region" description="Polar residues" evidence="1">
    <location>
        <begin position="36"/>
        <end position="47"/>
    </location>
</feature>
<gene>
    <name evidence="2" type="ORF">GCM10009575_097400</name>
</gene>